<dbReference type="GeneID" id="68117598"/>
<dbReference type="OrthoDB" id="1883432at2759"/>
<proteinExistence type="inferred from homology"/>
<sequence>MSSFMVQATKEDWKTRDYIEDVSLCILQVTEFLNKFEKNMRVKLLELNERLNDLERKMQYVEAAVSSIEQNSH</sequence>
<dbReference type="GO" id="GO:0044877">
    <property type="term" value="F:protein-containing complex binding"/>
    <property type="evidence" value="ECO:0007669"/>
    <property type="project" value="InterPro"/>
</dbReference>
<reference evidence="7 8" key="1">
    <citation type="journal article" date="2019" name="Sci. Rep.">
        <title>Nanopore sequencing improves the draft genome of the human pathogenic amoeba Naegleria fowleri.</title>
        <authorList>
            <person name="Liechti N."/>
            <person name="Schurch N."/>
            <person name="Bruggmann R."/>
            <person name="Wittwer M."/>
        </authorList>
    </citation>
    <scope>NUCLEOTIDE SEQUENCE [LARGE SCALE GENOMIC DNA]</scope>
    <source>
        <strain evidence="7 8">ATCC 30894</strain>
    </source>
</reference>
<evidence type="ECO:0000256" key="6">
    <source>
        <dbReference type="SAM" id="Coils"/>
    </source>
</evidence>
<protein>
    <submittedName>
        <fullName evidence="7">Uncharacterized protein</fullName>
    </submittedName>
</protein>
<dbReference type="GO" id="GO:0007015">
    <property type="term" value="P:actin filament organization"/>
    <property type="evidence" value="ECO:0007669"/>
    <property type="project" value="InterPro"/>
</dbReference>
<name>A0A6A5CCQ6_NAEFO</name>
<evidence type="ECO:0000313" key="7">
    <source>
        <dbReference type="EMBL" id="KAF0983318.1"/>
    </source>
</evidence>
<keyword evidence="5" id="KW-0206">Cytoskeleton</keyword>
<dbReference type="Proteomes" id="UP000444721">
    <property type="component" value="Unassembled WGS sequence"/>
</dbReference>
<evidence type="ECO:0000256" key="4">
    <source>
        <dbReference type="ARBA" id="ARBA00023054"/>
    </source>
</evidence>
<dbReference type="AlphaFoldDB" id="A0A6A5CCQ6"/>
<keyword evidence="3" id="KW-0963">Cytoplasm</keyword>
<dbReference type="OMA" id="WEQREFI"/>
<accession>A0A6A5CCQ6</accession>
<dbReference type="GO" id="GO:0048870">
    <property type="term" value="P:cell motility"/>
    <property type="evidence" value="ECO:0007669"/>
    <property type="project" value="TreeGrafter"/>
</dbReference>
<dbReference type="GO" id="GO:0071203">
    <property type="term" value="C:WASH complex"/>
    <property type="evidence" value="ECO:0007669"/>
    <property type="project" value="InterPro"/>
</dbReference>
<evidence type="ECO:0000313" key="8">
    <source>
        <dbReference type="Proteomes" id="UP000444721"/>
    </source>
</evidence>
<keyword evidence="4 6" id="KW-0175">Coiled coil</keyword>
<comment type="subcellular location">
    <subcellularLocation>
        <location evidence="1">Cytoplasm</location>
        <location evidence="1">Cytoskeleton</location>
    </subcellularLocation>
</comment>
<evidence type="ECO:0000256" key="2">
    <source>
        <dbReference type="ARBA" id="ARBA00005620"/>
    </source>
</evidence>
<keyword evidence="8" id="KW-1185">Reference proteome</keyword>
<dbReference type="EMBL" id="VFQX01000006">
    <property type="protein sequence ID" value="KAF0983318.1"/>
    <property type="molecule type" value="Genomic_DNA"/>
</dbReference>
<comment type="caution">
    <text evidence="7">The sequence shown here is derived from an EMBL/GenBank/DDBJ whole genome shotgun (WGS) entry which is preliminary data.</text>
</comment>
<dbReference type="InterPro" id="IPR033378">
    <property type="entry name" value="BRICK1"/>
</dbReference>
<evidence type="ECO:0000256" key="1">
    <source>
        <dbReference type="ARBA" id="ARBA00004245"/>
    </source>
</evidence>
<evidence type="ECO:0000256" key="5">
    <source>
        <dbReference type="ARBA" id="ARBA00023212"/>
    </source>
</evidence>
<gene>
    <name evidence="7" type="ORF">FDP41_010383</name>
</gene>
<comment type="similarity">
    <text evidence="2">Belongs to the BRK1 family.</text>
</comment>
<dbReference type="GO" id="GO:0005856">
    <property type="term" value="C:cytoskeleton"/>
    <property type="evidence" value="ECO:0007669"/>
    <property type="project" value="UniProtKB-SubCell"/>
</dbReference>
<dbReference type="Pfam" id="PF10152">
    <property type="entry name" value="CCDC53"/>
    <property type="match status" value="1"/>
</dbReference>
<dbReference type="GO" id="GO:0031209">
    <property type="term" value="C:SCAR complex"/>
    <property type="evidence" value="ECO:0007669"/>
    <property type="project" value="InterPro"/>
</dbReference>
<dbReference type="RefSeq" id="XP_044568031.1">
    <property type="nucleotide sequence ID" value="XM_044700675.1"/>
</dbReference>
<dbReference type="GO" id="GO:0008064">
    <property type="term" value="P:regulation of actin polymerization or depolymerization"/>
    <property type="evidence" value="ECO:0007669"/>
    <property type="project" value="TreeGrafter"/>
</dbReference>
<dbReference type="PANTHER" id="PTHR33668:SF1">
    <property type="entry name" value="PROTEIN BRICK1"/>
    <property type="match status" value="1"/>
</dbReference>
<dbReference type="Gene3D" id="1.20.5.110">
    <property type="match status" value="1"/>
</dbReference>
<organism evidence="7 8">
    <name type="scientific">Naegleria fowleri</name>
    <name type="common">Brain eating amoeba</name>
    <dbReference type="NCBI Taxonomy" id="5763"/>
    <lineage>
        <taxon>Eukaryota</taxon>
        <taxon>Discoba</taxon>
        <taxon>Heterolobosea</taxon>
        <taxon>Tetramitia</taxon>
        <taxon>Eutetramitia</taxon>
        <taxon>Vahlkampfiidae</taxon>
        <taxon>Naegleria</taxon>
    </lineage>
</organism>
<evidence type="ECO:0000256" key="3">
    <source>
        <dbReference type="ARBA" id="ARBA00022490"/>
    </source>
</evidence>
<dbReference type="VEuPathDB" id="AmoebaDB:NfTy_011730"/>
<dbReference type="PANTHER" id="PTHR33668">
    <property type="entry name" value="PROTEIN BRICK1"/>
    <property type="match status" value="1"/>
</dbReference>
<feature type="coiled-coil region" evidence="6">
    <location>
        <begin position="37"/>
        <end position="71"/>
    </location>
</feature>
<dbReference type="InterPro" id="IPR019309">
    <property type="entry name" value="WASHC3"/>
</dbReference>
<dbReference type="VEuPathDB" id="AmoebaDB:FDP41_010383"/>